<evidence type="ECO:0000259" key="2">
    <source>
        <dbReference type="Pfam" id="PF07589"/>
    </source>
</evidence>
<organism evidence="3 4">
    <name type="scientific">Pseudaquabacterium terrae</name>
    <dbReference type="NCBI Taxonomy" id="2732868"/>
    <lineage>
        <taxon>Bacteria</taxon>
        <taxon>Pseudomonadati</taxon>
        <taxon>Pseudomonadota</taxon>
        <taxon>Betaproteobacteria</taxon>
        <taxon>Burkholderiales</taxon>
        <taxon>Sphaerotilaceae</taxon>
        <taxon>Pseudaquabacterium</taxon>
    </lineage>
</organism>
<protein>
    <submittedName>
        <fullName evidence="3">PEP-CTERM sorting domain-containing protein</fullName>
    </submittedName>
</protein>
<gene>
    <name evidence="3" type="ORF">HLB44_02010</name>
</gene>
<feature type="chain" id="PRO_5045146484" evidence="1">
    <location>
        <begin position="27"/>
        <end position="213"/>
    </location>
</feature>
<sequence length="213" mass="22191">MKLTTMMNAMVLAALGAVGAAQTAQAAVMTQTAMLNGAGGNPNVTNLNPVVYMSEDVEFTKFDTNLGTLQSALLEWDLGGNTSVTPALAPPPAVVWTDGTITFQFRGQQDVTAFDHLLTTKLFDIDGPDGSANLNLANVIGSGKFSAGLFEAIFDMSSGLFPAQVSGEYNGKVTLTYTYEPGRGTADVPEPGSLALLSVGLVAVALGRRGVRR</sequence>
<dbReference type="EMBL" id="JABRWJ010000001">
    <property type="protein sequence ID" value="NRF65752.1"/>
    <property type="molecule type" value="Genomic_DNA"/>
</dbReference>
<comment type="caution">
    <text evidence="3">The sequence shown here is derived from an EMBL/GenBank/DDBJ whole genome shotgun (WGS) entry which is preliminary data.</text>
</comment>
<dbReference type="RefSeq" id="WP_173120068.1">
    <property type="nucleotide sequence ID" value="NZ_JABRWJ010000001.1"/>
</dbReference>
<evidence type="ECO:0000313" key="4">
    <source>
        <dbReference type="Proteomes" id="UP000737171"/>
    </source>
</evidence>
<dbReference type="Pfam" id="PF07589">
    <property type="entry name" value="PEP-CTERM"/>
    <property type="match status" value="1"/>
</dbReference>
<dbReference type="NCBIfam" id="TIGR02595">
    <property type="entry name" value="PEP_CTERM"/>
    <property type="match status" value="1"/>
</dbReference>
<evidence type="ECO:0000313" key="3">
    <source>
        <dbReference type="EMBL" id="NRF65752.1"/>
    </source>
</evidence>
<evidence type="ECO:0000256" key="1">
    <source>
        <dbReference type="SAM" id="SignalP"/>
    </source>
</evidence>
<reference evidence="3 4" key="1">
    <citation type="submission" date="2020-05" db="EMBL/GenBank/DDBJ databases">
        <title>Aquincola sp. isolate from soil.</title>
        <authorList>
            <person name="Han J."/>
            <person name="Kim D.-U."/>
        </authorList>
    </citation>
    <scope>NUCLEOTIDE SEQUENCE [LARGE SCALE GENOMIC DNA]</scope>
    <source>
        <strain evidence="3 4">S2</strain>
    </source>
</reference>
<proteinExistence type="predicted"/>
<name>A0ABX2EAH3_9BURK</name>
<dbReference type="InterPro" id="IPR013424">
    <property type="entry name" value="Ice-binding_C"/>
</dbReference>
<accession>A0ABX2EAH3</accession>
<keyword evidence="4" id="KW-1185">Reference proteome</keyword>
<feature type="signal peptide" evidence="1">
    <location>
        <begin position="1"/>
        <end position="26"/>
    </location>
</feature>
<feature type="domain" description="Ice-binding protein C-terminal" evidence="2">
    <location>
        <begin position="187"/>
        <end position="209"/>
    </location>
</feature>
<keyword evidence="1" id="KW-0732">Signal</keyword>
<dbReference type="Proteomes" id="UP000737171">
    <property type="component" value="Unassembled WGS sequence"/>
</dbReference>